<dbReference type="Proteomes" id="UP000184387">
    <property type="component" value="Unassembled WGS sequence"/>
</dbReference>
<evidence type="ECO:0000313" key="2">
    <source>
        <dbReference type="Proteomes" id="UP000184387"/>
    </source>
</evidence>
<dbReference type="EMBL" id="FQZF01000032">
    <property type="protein sequence ID" value="SHK11996.1"/>
    <property type="molecule type" value="Genomic_DNA"/>
</dbReference>
<accession>A0A1M6PVP4</accession>
<keyword evidence="2" id="KW-1185">Reference proteome</keyword>
<organism evidence="1 2">
    <name type="scientific">Muricoccus roseus</name>
    <dbReference type="NCBI Taxonomy" id="198092"/>
    <lineage>
        <taxon>Bacteria</taxon>
        <taxon>Pseudomonadati</taxon>
        <taxon>Pseudomonadota</taxon>
        <taxon>Alphaproteobacteria</taxon>
        <taxon>Acetobacterales</taxon>
        <taxon>Roseomonadaceae</taxon>
        <taxon>Muricoccus</taxon>
    </lineage>
</organism>
<dbReference type="AlphaFoldDB" id="A0A1M6PVP4"/>
<proteinExistence type="predicted"/>
<evidence type="ECO:0000313" key="1">
    <source>
        <dbReference type="EMBL" id="SHK11996.1"/>
    </source>
</evidence>
<dbReference type="STRING" id="198092.SAMN02745194_04226"/>
<dbReference type="OrthoDB" id="9861744at2"/>
<reference evidence="1 2" key="1">
    <citation type="submission" date="2016-11" db="EMBL/GenBank/DDBJ databases">
        <authorList>
            <person name="Jaros S."/>
            <person name="Januszkiewicz K."/>
            <person name="Wedrychowicz H."/>
        </authorList>
    </citation>
    <scope>NUCLEOTIDE SEQUENCE [LARGE SCALE GENOMIC DNA]</scope>
    <source>
        <strain evidence="1 2">DSM 14916</strain>
    </source>
</reference>
<name>A0A1M6PVP4_9PROT</name>
<dbReference type="RefSeq" id="WP_073138438.1">
    <property type="nucleotide sequence ID" value="NZ_FQZF01000032.1"/>
</dbReference>
<gene>
    <name evidence="1" type="ORF">SAMN02745194_04226</name>
</gene>
<sequence length="122" mass="13208">MSPIILPEIQGHLTVRALKGEVADGFALSRADCFPVVEVAIVHDGADRGIGETEAYVALLARAPGMKRLLEEALAFEAEAFDDDESVSGADLVEWFAGWRGRVRKLLTQPLPPLLLVIDPES</sequence>
<protein>
    <submittedName>
        <fullName evidence="1">Uncharacterized protein</fullName>
    </submittedName>
</protein>